<name>A0A6J5REP6_9CAUD</name>
<protein>
    <submittedName>
        <fullName evidence="1">Uncharacterized protein</fullName>
    </submittedName>
</protein>
<organism evidence="1">
    <name type="scientific">uncultured Caudovirales phage</name>
    <dbReference type="NCBI Taxonomy" id="2100421"/>
    <lineage>
        <taxon>Viruses</taxon>
        <taxon>Duplodnaviria</taxon>
        <taxon>Heunggongvirae</taxon>
        <taxon>Uroviricota</taxon>
        <taxon>Caudoviricetes</taxon>
        <taxon>Peduoviridae</taxon>
        <taxon>Maltschvirus</taxon>
        <taxon>Maltschvirus maltsch</taxon>
    </lineage>
</organism>
<sequence>MTHYIRDQGVAPTNFAPLKISPGGVKLFALILKGTVALSELYHLTAQNPRKNASARKMHQYVAAVVSRVNGRLYDTGAVMRLRASHLNYVLSPPGTYVIETPPGALRGMYSSVIGVCPETYEEIKIVYGDIYRAYISIG</sequence>
<gene>
    <name evidence="1" type="ORF">UFOVP1299_17</name>
</gene>
<evidence type="ECO:0000313" key="1">
    <source>
        <dbReference type="EMBL" id="CAB4195529.1"/>
    </source>
</evidence>
<dbReference type="EMBL" id="LR797246">
    <property type="protein sequence ID" value="CAB4195529.1"/>
    <property type="molecule type" value="Genomic_DNA"/>
</dbReference>
<reference evidence="1" key="1">
    <citation type="submission" date="2020-05" db="EMBL/GenBank/DDBJ databases">
        <authorList>
            <person name="Chiriac C."/>
            <person name="Salcher M."/>
            <person name="Ghai R."/>
            <person name="Kavagutti S V."/>
        </authorList>
    </citation>
    <scope>NUCLEOTIDE SEQUENCE</scope>
</reference>
<accession>A0A6J5REP6</accession>
<proteinExistence type="predicted"/>